<dbReference type="Pfam" id="PF22558">
    <property type="entry name" value="REase-ARP"/>
    <property type="match status" value="1"/>
</dbReference>
<dbReference type="Proteomes" id="UP000466694">
    <property type="component" value="Unassembled WGS sequence"/>
</dbReference>
<evidence type="ECO:0000313" key="1">
    <source>
        <dbReference type="EMBL" id="MQX07499.1"/>
    </source>
</evidence>
<dbReference type="InterPro" id="IPR054333">
    <property type="entry name" value="REase-ARP-assoc"/>
</dbReference>
<dbReference type="AlphaFoldDB" id="A0A844A308"/>
<dbReference type="EMBL" id="WISZ01000050">
    <property type="protein sequence ID" value="MQX07499.1"/>
    <property type="molecule type" value="Genomic_DNA"/>
</dbReference>
<reference evidence="1 2" key="1">
    <citation type="journal article" date="2013" name="Genome Biol.">
        <title>Comparative genomics of the core and accessory genomes of 48 Sinorhizobium strains comprising five genospecies.</title>
        <authorList>
            <person name="Sugawara M."/>
            <person name="Epstein B."/>
            <person name="Badgley B.D."/>
            <person name="Unno T."/>
            <person name="Xu L."/>
            <person name="Reese J."/>
            <person name="Gyaneshwar P."/>
            <person name="Denny R."/>
            <person name="Mudge J."/>
            <person name="Bharti A.K."/>
            <person name="Farmer A.D."/>
            <person name="May G.D."/>
            <person name="Woodward J.E."/>
            <person name="Medigue C."/>
            <person name="Vallenet D."/>
            <person name="Lajus A."/>
            <person name="Rouy Z."/>
            <person name="Martinez-Vaz B."/>
            <person name="Tiffin P."/>
            <person name="Young N.D."/>
            <person name="Sadowsky M.J."/>
        </authorList>
    </citation>
    <scope>NUCLEOTIDE SEQUENCE [LARGE SCALE GENOMIC DNA]</scope>
    <source>
        <strain evidence="1 2">USDA205</strain>
    </source>
</reference>
<gene>
    <name evidence="1" type="ORF">GHK48_03965</name>
</gene>
<protein>
    <submittedName>
        <fullName evidence="1">Uncharacterized protein</fullName>
    </submittedName>
</protein>
<organism evidence="1 2">
    <name type="scientific">Rhizobium fredii</name>
    <name type="common">Sinorhizobium fredii</name>
    <dbReference type="NCBI Taxonomy" id="380"/>
    <lineage>
        <taxon>Bacteria</taxon>
        <taxon>Pseudomonadati</taxon>
        <taxon>Pseudomonadota</taxon>
        <taxon>Alphaproteobacteria</taxon>
        <taxon>Hyphomicrobiales</taxon>
        <taxon>Rhizobiaceae</taxon>
        <taxon>Sinorhizobium/Ensifer group</taxon>
        <taxon>Sinorhizobium</taxon>
    </lineage>
</organism>
<sequence>MPASPVACDMSMDFAAVRQNLFPASHGAIGDWLAFHWHRDRTNRIQAHKVHSSQAIAIDVFGTLKVSIDRDLVLDAIARRVGVAPGGPWSLTLEWTDPDRLLGEPRPTQVDALAVGSNAALVIECKFTEPGGKCSQTAKSRSGEAQCNGSYTDQVNPHSGMRSRCTLAGKGIRYWEFIPEVFSLNPAGDYAPCPFAGEAYQWMRNAVLAAAIGKHRNLQAAAIAAFADHPNFPTARKAKRSLIDPSLGHPAAITPISYQEIIDIARQVGLDQELWTKLSAWLDEKIARASSRSTKGVVTIE</sequence>
<evidence type="ECO:0000313" key="2">
    <source>
        <dbReference type="Proteomes" id="UP000466694"/>
    </source>
</evidence>
<comment type="caution">
    <text evidence="1">The sequence shown here is derived from an EMBL/GenBank/DDBJ whole genome shotgun (WGS) entry which is preliminary data.</text>
</comment>
<name>A0A844A308_RHIFR</name>
<accession>A0A844A308</accession>
<proteinExistence type="predicted"/>